<feature type="region of interest" description="Disordered" evidence="1">
    <location>
        <begin position="1"/>
        <end position="76"/>
    </location>
</feature>
<proteinExistence type="predicted"/>
<gene>
    <name evidence="2" type="ORF">L544_3238</name>
</gene>
<evidence type="ECO:0000313" key="3">
    <source>
        <dbReference type="Proteomes" id="UP000025748"/>
    </source>
</evidence>
<protein>
    <submittedName>
        <fullName evidence="2">N-acetyltransferase YedL</fullName>
    </submittedName>
</protein>
<dbReference type="RefSeq" id="WP_032961363.1">
    <property type="nucleotide sequence ID" value="NZ_JHEM01000002.1"/>
</dbReference>
<dbReference type="EMBL" id="JHEM01000002">
    <property type="protein sequence ID" value="KCB25997.1"/>
    <property type="molecule type" value="Genomic_DNA"/>
</dbReference>
<dbReference type="Proteomes" id="UP000025748">
    <property type="component" value="Unassembled WGS sequence"/>
</dbReference>
<reference evidence="2 3" key="1">
    <citation type="submission" date="2014-03" db="EMBL/GenBank/DDBJ databases">
        <title>Genome sequence of Bordetella hinzii.</title>
        <authorList>
            <person name="Register K."/>
            <person name="Harvill E."/>
            <person name="Goodfield L.L."/>
            <person name="Ivanov Y.V."/>
            <person name="Meyer J.A."/>
            <person name="Muse S.J."/>
            <person name="Jacobs N."/>
            <person name="Bendor L."/>
            <person name="Smallridge W.E."/>
            <person name="Brinkac L.M."/>
            <person name="Sanka R."/>
            <person name="Kim M."/>
            <person name="Losada L."/>
        </authorList>
    </citation>
    <scope>NUCLEOTIDE SEQUENCE [LARGE SCALE GENOMIC DNA]</scope>
    <source>
        <strain evidence="2 3">OH87 BAL007II</strain>
    </source>
</reference>
<name>A0ABR4R5I2_9BORD</name>
<sequence>MEQEVIAPPEGEQTQVEGQQQEQQQQQKAVPDWLTKRFGELTAARRTAEQRAAELERQLAQAQQQPPQQEQQPVSANVEALARMYAEQIAEQKLKEQTFHQSLKSIESAGKEAFGDEFDRSIANLQVAGVGGQEFLQVLAAIPNPEKVVHWLGRPENMEQAVQIASLPSVQMAVELAKLAPQAAKAVAKPISKAPAPITPIEGGGGAAGEPRLGTPEWFAWRNENARRK</sequence>
<feature type="compositionally biased region" description="Basic and acidic residues" evidence="1">
    <location>
        <begin position="46"/>
        <end position="57"/>
    </location>
</feature>
<evidence type="ECO:0000313" key="2">
    <source>
        <dbReference type="EMBL" id="KCB25997.1"/>
    </source>
</evidence>
<organism evidence="2 3">
    <name type="scientific">Bordetella hinzii OH87 BAL007II</name>
    <dbReference type="NCBI Taxonomy" id="1331262"/>
    <lineage>
        <taxon>Bacteria</taxon>
        <taxon>Pseudomonadati</taxon>
        <taxon>Pseudomonadota</taxon>
        <taxon>Betaproteobacteria</taxon>
        <taxon>Burkholderiales</taxon>
        <taxon>Alcaligenaceae</taxon>
        <taxon>Bordetella</taxon>
    </lineage>
</organism>
<accession>A0ABR4R5I2</accession>
<feature type="region of interest" description="Disordered" evidence="1">
    <location>
        <begin position="196"/>
        <end position="217"/>
    </location>
</feature>
<feature type="compositionally biased region" description="Low complexity" evidence="1">
    <location>
        <begin position="58"/>
        <end position="73"/>
    </location>
</feature>
<feature type="compositionally biased region" description="Low complexity" evidence="1">
    <location>
        <begin position="10"/>
        <end position="27"/>
    </location>
</feature>
<keyword evidence="3" id="KW-1185">Reference proteome</keyword>
<comment type="caution">
    <text evidence="2">The sequence shown here is derived from an EMBL/GenBank/DDBJ whole genome shotgun (WGS) entry which is preliminary data.</text>
</comment>
<evidence type="ECO:0000256" key="1">
    <source>
        <dbReference type="SAM" id="MobiDB-lite"/>
    </source>
</evidence>